<dbReference type="FunFam" id="2.60.110.10:FF:000002">
    <property type="entry name" value="Thaumatin-like protein 1a"/>
    <property type="match status" value="1"/>
</dbReference>
<dbReference type="SUPFAM" id="SSF55144">
    <property type="entry name" value="LigT-like"/>
    <property type="match status" value="1"/>
</dbReference>
<dbReference type="Proteomes" id="UP000325315">
    <property type="component" value="Unassembled WGS sequence"/>
</dbReference>
<dbReference type="EMBL" id="SMMG02000003">
    <property type="protein sequence ID" value="KAA3479575.1"/>
    <property type="molecule type" value="Genomic_DNA"/>
</dbReference>
<dbReference type="AlphaFoldDB" id="A0A5B6WEA5"/>
<evidence type="ECO:0000313" key="4">
    <source>
        <dbReference type="Proteomes" id="UP000325315"/>
    </source>
</evidence>
<evidence type="ECO:0000313" key="3">
    <source>
        <dbReference type="EMBL" id="KAA3479575.1"/>
    </source>
</evidence>
<dbReference type="InterPro" id="IPR037176">
    <property type="entry name" value="Osmotin/thaumatin-like_sf"/>
</dbReference>
<dbReference type="OrthoDB" id="1879605at2759"/>
<comment type="similarity">
    <text evidence="1">Belongs to the thaumatin family.</text>
</comment>
<dbReference type="InterPro" id="IPR009097">
    <property type="entry name" value="Cyclic_Pdiesterase"/>
</dbReference>
<gene>
    <name evidence="3" type="ORF">EPI10_020075</name>
</gene>
<dbReference type="PANTHER" id="PTHR36039:SF2">
    <property type="entry name" value="RNA LIGASE_CYCLIC NUCLEOTIDE PHOSPHODIESTERASE FAMILY PROTEIN"/>
    <property type="match status" value="1"/>
</dbReference>
<name>A0A5B6WEA5_9ROSI</name>
<dbReference type="PANTHER" id="PTHR36039">
    <property type="match status" value="1"/>
</dbReference>
<evidence type="ECO:0000256" key="1">
    <source>
        <dbReference type="ARBA" id="ARBA00010607"/>
    </source>
</evidence>
<dbReference type="PRINTS" id="PR00347">
    <property type="entry name" value="THAUMATIN"/>
</dbReference>
<comment type="caution">
    <text evidence="3">The sequence shown here is derived from an EMBL/GenBank/DDBJ whole genome shotgun (WGS) entry which is preliminary data.</text>
</comment>
<dbReference type="CDD" id="cd09218">
    <property type="entry name" value="TLP-PA"/>
    <property type="match status" value="1"/>
</dbReference>
<protein>
    <submittedName>
        <fullName evidence="3">Thaumatin-like protein</fullName>
    </submittedName>
</protein>
<dbReference type="PROSITE" id="PS51367">
    <property type="entry name" value="THAUMATIN_2"/>
    <property type="match status" value="1"/>
</dbReference>
<keyword evidence="4" id="KW-1185">Reference proteome</keyword>
<proteinExistence type="inferred from homology"/>
<dbReference type="Gene3D" id="3.90.1140.10">
    <property type="entry name" value="Cyclic phosphodiesterase"/>
    <property type="match status" value="1"/>
</dbReference>
<sequence length="490" mass="53777">MAVIHLCMACFMSSKSSMGVKGLVTDLSEKEKGIDLILGHQSRVAAARLSEGLRKWLADSMSQGFSIELYFDPALENQVLKAWNVLARRQISTQLIEIESRPHITLFSSPFLDPAKLESVVKSFASKQGPLPLSFTSIGSFPNDKNVLFLAPVPTMALLQFQAQLCEAIKKEGIEIGEEFKADSWIPFCAVAQDVPKTRIAEAFCVLRESKLPVSGYAMDIGLVGPYRCQSAILVWMFGLRKHHVDSLLIRFGLKWSLTSGVTVVAAVFLLLFSATAPNTGHPVIANGGFYLPPGQMQRFEAPWTWNGRIWARTGCNFNSNWQPACETGDCDGRLQCNGLIGIPPATLVQVALQGDKGKPNFYDVSLVDGYNLPVSVTTRPFSPKCTIGSCSKNPNNFCPQELQVVNKNGEVVACKSACLAFDIDSFCCRNEFGTPEKCKPSVYSKMFKDACPSYYSYAFDMPPPLVNCASKDYVITFCPSAWGTDQASI</sequence>
<organism evidence="3 4">
    <name type="scientific">Gossypium australe</name>
    <dbReference type="NCBI Taxonomy" id="47621"/>
    <lineage>
        <taxon>Eukaryota</taxon>
        <taxon>Viridiplantae</taxon>
        <taxon>Streptophyta</taxon>
        <taxon>Embryophyta</taxon>
        <taxon>Tracheophyta</taxon>
        <taxon>Spermatophyta</taxon>
        <taxon>Magnoliopsida</taxon>
        <taxon>eudicotyledons</taxon>
        <taxon>Gunneridae</taxon>
        <taxon>Pentapetalae</taxon>
        <taxon>rosids</taxon>
        <taxon>malvids</taxon>
        <taxon>Malvales</taxon>
        <taxon>Malvaceae</taxon>
        <taxon>Malvoideae</taxon>
        <taxon>Gossypium</taxon>
    </lineage>
</organism>
<dbReference type="Pfam" id="PF13563">
    <property type="entry name" value="2_5_RNA_ligase2"/>
    <property type="match status" value="1"/>
</dbReference>
<dbReference type="Pfam" id="PF00314">
    <property type="entry name" value="Thaumatin"/>
    <property type="match status" value="1"/>
</dbReference>
<keyword evidence="2" id="KW-1015">Disulfide bond</keyword>
<dbReference type="InterPro" id="IPR001938">
    <property type="entry name" value="Thaumatin"/>
</dbReference>
<dbReference type="Gene3D" id="2.60.110.10">
    <property type="entry name" value="Thaumatin"/>
    <property type="match status" value="1"/>
</dbReference>
<evidence type="ECO:0000256" key="2">
    <source>
        <dbReference type="ARBA" id="ARBA00023157"/>
    </source>
</evidence>
<dbReference type="SMART" id="SM00205">
    <property type="entry name" value="THN"/>
    <property type="match status" value="1"/>
</dbReference>
<accession>A0A5B6WEA5</accession>
<reference evidence="4" key="1">
    <citation type="journal article" date="2019" name="Plant Biotechnol. J.">
        <title>Genome sequencing of the Australian wild diploid species Gossypium australe highlights disease resistance and delayed gland morphogenesis.</title>
        <authorList>
            <person name="Cai Y."/>
            <person name="Cai X."/>
            <person name="Wang Q."/>
            <person name="Wang P."/>
            <person name="Zhang Y."/>
            <person name="Cai C."/>
            <person name="Xu Y."/>
            <person name="Wang K."/>
            <person name="Zhou Z."/>
            <person name="Wang C."/>
            <person name="Geng S."/>
            <person name="Li B."/>
            <person name="Dong Q."/>
            <person name="Hou Y."/>
            <person name="Wang H."/>
            <person name="Ai P."/>
            <person name="Liu Z."/>
            <person name="Yi F."/>
            <person name="Sun M."/>
            <person name="An G."/>
            <person name="Cheng J."/>
            <person name="Zhang Y."/>
            <person name="Shi Q."/>
            <person name="Xie Y."/>
            <person name="Shi X."/>
            <person name="Chang Y."/>
            <person name="Huang F."/>
            <person name="Chen Y."/>
            <person name="Hong S."/>
            <person name="Mi L."/>
            <person name="Sun Q."/>
            <person name="Zhang L."/>
            <person name="Zhou B."/>
            <person name="Peng R."/>
            <person name="Zhang X."/>
            <person name="Liu F."/>
        </authorList>
    </citation>
    <scope>NUCLEOTIDE SEQUENCE [LARGE SCALE GENOMIC DNA]</scope>
    <source>
        <strain evidence="4">cv. PA1801</strain>
    </source>
</reference>
<dbReference type="SUPFAM" id="SSF49870">
    <property type="entry name" value="Osmotin, thaumatin-like protein"/>
    <property type="match status" value="1"/>
</dbReference>